<reference evidence="2 3" key="1">
    <citation type="journal article" date="2018" name="MBio">
        <title>Comparative Genomics Reveals the Core Gene Toolbox for the Fungus-Insect Symbiosis.</title>
        <authorList>
            <person name="Wang Y."/>
            <person name="Stata M."/>
            <person name="Wang W."/>
            <person name="Stajich J.E."/>
            <person name="White M.M."/>
            <person name="Moncalvo J.M."/>
        </authorList>
    </citation>
    <scope>NUCLEOTIDE SEQUENCE [LARGE SCALE GENOMIC DNA]</scope>
    <source>
        <strain evidence="2 3">SC-DP-2</strain>
    </source>
</reference>
<dbReference type="OrthoDB" id="8041546at2759"/>
<organism evidence="2 3">
    <name type="scientific">Smittium megazygosporum</name>
    <dbReference type="NCBI Taxonomy" id="133381"/>
    <lineage>
        <taxon>Eukaryota</taxon>
        <taxon>Fungi</taxon>
        <taxon>Fungi incertae sedis</taxon>
        <taxon>Zoopagomycota</taxon>
        <taxon>Kickxellomycotina</taxon>
        <taxon>Harpellomycetes</taxon>
        <taxon>Harpellales</taxon>
        <taxon>Legeriomycetaceae</taxon>
        <taxon>Smittium</taxon>
    </lineage>
</organism>
<dbReference type="AlphaFoldDB" id="A0A2T9ZGD5"/>
<evidence type="ECO:0000256" key="1">
    <source>
        <dbReference type="SAM" id="MobiDB-lite"/>
    </source>
</evidence>
<protein>
    <submittedName>
        <fullName evidence="2">Uncharacterized protein</fullName>
    </submittedName>
</protein>
<feature type="non-terminal residue" evidence="2">
    <location>
        <position position="1"/>
    </location>
</feature>
<comment type="caution">
    <text evidence="2">The sequence shown here is derived from an EMBL/GenBank/DDBJ whole genome shotgun (WGS) entry which is preliminary data.</text>
</comment>
<feature type="compositionally biased region" description="Polar residues" evidence="1">
    <location>
        <begin position="1"/>
        <end position="13"/>
    </location>
</feature>
<evidence type="ECO:0000313" key="2">
    <source>
        <dbReference type="EMBL" id="PVV03641.1"/>
    </source>
</evidence>
<gene>
    <name evidence="2" type="ORF">BB560_001875</name>
</gene>
<dbReference type="Proteomes" id="UP000245609">
    <property type="component" value="Unassembled WGS sequence"/>
</dbReference>
<sequence length="176" mass="20450">QQTKLGAAQNQISYLPDPDRPDKPKGYNAYLFYLKQLPLVYYKYRIENAVSGPGEFLVLGTDWFIEHRAKLDIKSKEVTLPTADLDIIVSMVTSRAPLEIESIREMYVIIDGGTMGIQKENYYEDPRLKNLKEKNKALFTNGIEELTQTDIIEPRIELTEHSPIKQRPYRIPHYLY</sequence>
<accession>A0A2T9ZGD5</accession>
<dbReference type="STRING" id="133381.A0A2T9ZGD5"/>
<keyword evidence="3" id="KW-1185">Reference proteome</keyword>
<proteinExistence type="predicted"/>
<dbReference type="EMBL" id="MBFS01000208">
    <property type="protein sequence ID" value="PVV03641.1"/>
    <property type="molecule type" value="Genomic_DNA"/>
</dbReference>
<feature type="region of interest" description="Disordered" evidence="1">
    <location>
        <begin position="1"/>
        <end position="21"/>
    </location>
</feature>
<evidence type="ECO:0000313" key="3">
    <source>
        <dbReference type="Proteomes" id="UP000245609"/>
    </source>
</evidence>
<name>A0A2T9ZGD5_9FUNG</name>